<dbReference type="Gene3D" id="2.60.120.920">
    <property type="match status" value="1"/>
</dbReference>
<name>A0ABN7AY11_9HEMI</name>
<evidence type="ECO:0000313" key="4">
    <source>
        <dbReference type="Proteomes" id="UP001307889"/>
    </source>
</evidence>
<accession>A0ABN7AY11</accession>
<dbReference type="PROSITE" id="PS50188">
    <property type="entry name" value="B302_SPRY"/>
    <property type="match status" value="1"/>
</dbReference>
<reference evidence="3 4" key="1">
    <citation type="submission" date="2023-09" db="EMBL/GenBank/DDBJ databases">
        <title>Nesidiocoris tenuis whole genome shotgun sequence.</title>
        <authorList>
            <person name="Shibata T."/>
            <person name="Shimoda M."/>
            <person name="Kobayashi T."/>
            <person name="Uehara T."/>
        </authorList>
    </citation>
    <scope>NUCLEOTIDE SEQUENCE [LARGE SCALE GENOMIC DNA]</scope>
    <source>
        <strain evidence="3 4">Japan</strain>
    </source>
</reference>
<evidence type="ECO:0000259" key="2">
    <source>
        <dbReference type="PROSITE" id="PS50188"/>
    </source>
</evidence>
<dbReference type="EMBL" id="AP028916">
    <property type="protein sequence ID" value="BES97076.1"/>
    <property type="molecule type" value="Genomic_DNA"/>
</dbReference>
<keyword evidence="4" id="KW-1185">Reference proteome</keyword>
<feature type="domain" description="B30.2/SPRY" evidence="2">
    <location>
        <begin position="1"/>
        <end position="187"/>
    </location>
</feature>
<dbReference type="SMART" id="SM00449">
    <property type="entry name" value="SPRY"/>
    <property type="match status" value="1"/>
</dbReference>
<gene>
    <name evidence="3" type="ORF">NTJ_09890</name>
</gene>
<dbReference type="CDD" id="cd12880">
    <property type="entry name" value="SPRYD7"/>
    <property type="match status" value="1"/>
</dbReference>
<protein>
    <recommendedName>
        <fullName evidence="1">SPRY domain-containing protein 7</fullName>
    </recommendedName>
</protein>
<dbReference type="InterPro" id="IPR013320">
    <property type="entry name" value="ConA-like_dom_sf"/>
</dbReference>
<organism evidence="3 4">
    <name type="scientific">Nesidiocoris tenuis</name>
    <dbReference type="NCBI Taxonomy" id="355587"/>
    <lineage>
        <taxon>Eukaryota</taxon>
        <taxon>Metazoa</taxon>
        <taxon>Ecdysozoa</taxon>
        <taxon>Arthropoda</taxon>
        <taxon>Hexapoda</taxon>
        <taxon>Insecta</taxon>
        <taxon>Pterygota</taxon>
        <taxon>Neoptera</taxon>
        <taxon>Paraneoptera</taxon>
        <taxon>Hemiptera</taxon>
        <taxon>Heteroptera</taxon>
        <taxon>Panheteroptera</taxon>
        <taxon>Cimicomorpha</taxon>
        <taxon>Miridae</taxon>
        <taxon>Dicyphina</taxon>
        <taxon>Nesidiocoris</taxon>
    </lineage>
</organism>
<dbReference type="InterPro" id="IPR001870">
    <property type="entry name" value="B30.2/SPRY"/>
</dbReference>
<dbReference type="Proteomes" id="UP001307889">
    <property type="component" value="Chromosome 8"/>
</dbReference>
<evidence type="ECO:0000313" key="3">
    <source>
        <dbReference type="EMBL" id="BES97076.1"/>
    </source>
</evidence>
<sequence>MFTCITVILSIRACFEGTGFNLKPGVARASDRICLDGRNIGHDVVLIKNFIRACGSGGVLCTAPLVQNKSYFEVKVLQGGVWGVGVATRTSDLNRAPGGKDAESWVFSSDGSVRHNNTTVHPCLAEIPVEGDVVGVAYDHLELKFFLNGKPLENQVSGVKGTVYPALYVDEGAVLDFICDNFIHTPPSGFESIMIEKSLL</sequence>
<dbReference type="Pfam" id="PF00622">
    <property type="entry name" value="SPRY"/>
    <property type="match status" value="1"/>
</dbReference>
<dbReference type="InterPro" id="IPR043136">
    <property type="entry name" value="B30.2/SPRY_sf"/>
</dbReference>
<dbReference type="PANTHER" id="PTHR20951:SF2">
    <property type="entry name" value="SPRY DOMAIN-CONTAINING PROTEIN 7"/>
    <property type="match status" value="1"/>
</dbReference>
<dbReference type="InterPro" id="IPR035766">
    <property type="entry name" value="SPRYD7"/>
</dbReference>
<dbReference type="InterPro" id="IPR003877">
    <property type="entry name" value="SPRY_dom"/>
</dbReference>
<dbReference type="SUPFAM" id="SSF49899">
    <property type="entry name" value="Concanavalin A-like lectins/glucanases"/>
    <property type="match status" value="1"/>
</dbReference>
<proteinExistence type="predicted"/>
<evidence type="ECO:0000256" key="1">
    <source>
        <dbReference type="ARBA" id="ARBA00021772"/>
    </source>
</evidence>
<dbReference type="PANTHER" id="PTHR20951">
    <property type="entry name" value="C13ORF1 PROTEIN-RELATED"/>
    <property type="match status" value="1"/>
</dbReference>